<dbReference type="EMBL" id="KE343326">
    <property type="protein sequence ID" value="EXB23831.1"/>
    <property type="molecule type" value="Genomic_DNA"/>
</dbReference>
<proteinExistence type="predicted"/>
<sequence>MWTVEFPFRCFATEICKELDRSSSVALPLLFSGTPTPEYTKSAAAVAHWCFHGFRKSIDHSNIHISISGLVDDLVYIPKMEYRYR</sequence>
<reference evidence="2" key="1">
    <citation type="submission" date="2013-01" db="EMBL/GenBank/DDBJ databases">
        <title>Draft Genome Sequence of a Mulberry Tree, Morus notabilis C.K. Schneid.</title>
        <authorList>
            <person name="He N."/>
            <person name="Zhao S."/>
        </authorList>
    </citation>
    <scope>NUCLEOTIDE SEQUENCE</scope>
</reference>
<evidence type="ECO:0000313" key="2">
    <source>
        <dbReference type="Proteomes" id="UP000030645"/>
    </source>
</evidence>
<dbReference type="Proteomes" id="UP000030645">
    <property type="component" value="Unassembled WGS sequence"/>
</dbReference>
<evidence type="ECO:0000313" key="1">
    <source>
        <dbReference type="EMBL" id="EXB23831.1"/>
    </source>
</evidence>
<protein>
    <submittedName>
        <fullName evidence="1">Uncharacterized protein</fullName>
    </submittedName>
</protein>
<name>W9QL86_9ROSA</name>
<gene>
    <name evidence="1" type="ORF">L484_009594</name>
</gene>
<keyword evidence="2" id="KW-1185">Reference proteome</keyword>
<accession>W9QL86</accession>
<dbReference type="AlphaFoldDB" id="W9QL86"/>
<organism evidence="1 2">
    <name type="scientific">Morus notabilis</name>
    <dbReference type="NCBI Taxonomy" id="981085"/>
    <lineage>
        <taxon>Eukaryota</taxon>
        <taxon>Viridiplantae</taxon>
        <taxon>Streptophyta</taxon>
        <taxon>Embryophyta</taxon>
        <taxon>Tracheophyta</taxon>
        <taxon>Spermatophyta</taxon>
        <taxon>Magnoliopsida</taxon>
        <taxon>eudicotyledons</taxon>
        <taxon>Gunneridae</taxon>
        <taxon>Pentapetalae</taxon>
        <taxon>rosids</taxon>
        <taxon>fabids</taxon>
        <taxon>Rosales</taxon>
        <taxon>Moraceae</taxon>
        <taxon>Moreae</taxon>
        <taxon>Morus</taxon>
    </lineage>
</organism>